<dbReference type="InterPro" id="IPR011051">
    <property type="entry name" value="RmlC_Cupin_sf"/>
</dbReference>
<reference evidence="4 5" key="1">
    <citation type="submission" date="2019-07" db="EMBL/GenBank/DDBJ databases">
        <title>Genomic Encyclopedia of Type Strains, Phase III (KMG-III): the genomes of soil and plant-associated and newly described type strains.</title>
        <authorList>
            <person name="Whitman W."/>
        </authorList>
    </citation>
    <scope>NUCLEOTIDE SEQUENCE [LARGE SCALE GENOMIC DNA]</scope>
    <source>
        <strain evidence="4 5">BL24</strain>
    </source>
</reference>
<dbReference type="Gene3D" id="2.60.120.10">
    <property type="entry name" value="Jelly Rolls"/>
    <property type="match status" value="1"/>
</dbReference>
<dbReference type="InterPro" id="IPR014710">
    <property type="entry name" value="RmlC-like_jellyroll"/>
</dbReference>
<dbReference type="GO" id="GO:0008830">
    <property type="term" value="F:dTDP-4-dehydrorhamnose 3,5-epimerase activity"/>
    <property type="evidence" value="ECO:0007669"/>
    <property type="project" value="UniProtKB-UniRule"/>
</dbReference>
<dbReference type="SUPFAM" id="SSF51182">
    <property type="entry name" value="RmlC-like cupins"/>
    <property type="match status" value="1"/>
</dbReference>
<dbReference type="UniPathway" id="UPA00124"/>
<comment type="catalytic activity">
    <reaction evidence="3">
        <text>dTDP-4-dehydro-6-deoxy-alpha-D-glucose = dTDP-4-dehydro-beta-L-rhamnose</text>
        <dbReference type="Rhea" id="RHEA:16969"/>
        <dbReference type="ChEBI" id="CHEBI:57649"/>
        <dbReference type="ChEBI" id="CHEBI:62830"/>
        <dbReference type="EC" id="5.1.3.13"/>
    </reaction>
</comment>
<organism evidence="4 5">
    <name type="scientific">Paenibacillus methanolicus</name>
    <dbReference type="NCBI Taxonomy" id="582686"/>
    <lineage>
        <taxon>Bacteria</taxon>
        <taxon>Bacillati</taxon>
        <taxon>Bacillota</taxon>
        <taxon>Bacilli</taxon>
        <taxon>Bacillales</taxon>
        <taxon>Paenibacillaceae</taxon>
        <taxon>Paenibacillus</taxon>
    </lineage>
</organism>
<dbReference type="GO" id="GO:0000271">
    <property type="term" value="P:polysaccharide biosynthetic process"/>
    <property type="evidence" value="ECO:0007669"/>
    <property type="project" value="TreeGrafter"/>
</dbReference>
<dbReference type="Proteomes" id="UP000323257">
    <property type="component" value="Unassembled WGS sequence"/>
</dbReference>
<evidence type="ECO:0000256" key="3">
    <source>
        <dbReference type="RuleBase" id="RU364069"/>
    </source>
</evidence>
<feature type="active site" description="Proton acceptor" evidence="1">
    <location>
        <position position="62"/>
    </location>
</feature>
<name>A0A5S5BVW2_9BACL</name>
<protein>
    <recommendedName>
        <fullName evidence="3">dTDP-4-dehydrorhamnose 3,5-epimerase</fullName>
        <ecNumber evidence="3">5.1.3.13</ecNumber>
    </recommendedName>
    <alternativeName>
        <fullName evidence="3">Thymidine diphospho-4-keto-rhamnose 3,5-epimerase</fullName>
    </alternativeName>
</protein>
<dbReference type="EMBL" id="VNHS01000012">
    <property type="protein sequence ID" value="TYP70290.1"/>
    <property type="molecule type" value="Genomic_DNA"/>
</dbReference>
<dbReference type="PANTHER" id="PTHR21047:SF2">
    <property type="entry name" value="THYMIDINE DIPHOSPHO-4-KETO-RHAMNOSE 3,5-EPIMERASE"/>
    <property type="match status" value="1"/>
</dbReference>
<dbReference type="GO" id="GO:0005829">
    <property type="term" value="C:cytosol"/>
    <property type="evidence" value="ECO:0007669"/>
    <property type="project" value="TreeGrafter"/>
</dbReference>
<dbReference type="RefSeq" id="WP_148932634.1">
    <property type="nucleotide sequence ID" value="NZ_VNHS01000012.1"/>
</dbReference>
<comment type="caution">
    <text evidence="4">The sequence shown here is derived from an EMBL/GenBank/DDBJ whole genome shotgun (WGS) entry which is preliminary data.</text>
</comment>
<accession>A0A5S5BVW2</accession>
<dbReference type="InterPro" id="IPR000888">
    <property type="entry name" value="RmlC-like"/>
</dbReference>
<feature type="active site" description="Proton donor" evidence="1">
    <location>
        <position position="132"/>
    </location>
</feature>
<evidence type="ECO:0000256" key="2">
    <source>
        <dbReference type="PIRSR" id="PIRSR600888-3"/>
    </source>
</evidence>
<dbReference type="Pfam" id="PF00908">
    <property type="entry name" value="dTDP_sugar_isom"/>
    <property type="match status" value="1"/>
</dbReference>
<dbReference type="EC" id="5.1.3.13" evidence="3"/>
<proteinExistence type="inferred from homology"/>
<comment type="subunit">
    <text evidence="3">Homodimer.</text>
</comment>
<keyword evidence="3" id="KW-0413">Isomerase</keyword>
<comment type="function">
    <text evidence="3">Catalyzes the epimerization of the C3' and C5'positions of dTDP-6-deoxy-D-xylo-4-hexulose, forming dTDP-6-deoxy-L-lyxo-4-hexulose.</text>
</comment>
<evidence type="ECO:0000313" key="4">
    <source>
        <dbReference type="EMBL" id="TYP70290.1"/>
    </source>
</evidence>
<dbReference type="AlphaFoldDB" id="A0A5S5BVW2"/>
<evidence type="ECO:0000256" key="1">
    <source>
        <dbReference type="PIRSR" id="PIRSR600888-1"/>
    </source>
</evidence>
<comment type="pathway">
    <text evidence="3">Carbohydrate biosynthesis; dTDP-L-rhamnose biosynthesis.</text>
</comment>
<evidence type="ECO:0000313" key="5">
    <source>
        <dbReference type="Proteomes" id="UP000323257"/>
    </source>
</evidence>
<gene>
    <name evidence="4" type="ORF">BCM02_112271</name>
</gene>
<dbReference type="CDD" id="cd00438">
    <property type="entry name" value="cupin_RmlC"/>
    <property type="match status" value="1"/>
</dbReference>
<dbReference type="OrthoDB" id="9800680at2"/>
<feature type="site" description="Participates in a stacking interaction with the thymidine ring of dTDP-4-oxo-6-deoxyglucose" evidence="2">
    <location>
        <position position="138"/>
    </location>
</feature>
<comment type="similarity">
    <text evidence="3">Belongs to the dTDP-4-dehydrorhamnose 3,5-epimerase family.</text>
</comment>
<dbReference type="PANTHER" id="PTHR21047">
    <property type="entry name" value="DTDP-6-DEOXY-D-GLUCOSE-3,5 EPIMERASE"/>
    <property type="match status" value="1"/>
</dbReference>
<sequence length="187" mass="21105">MRVKNTGLDGVVIIEIDLIHDDRGFFSETYQEKKFKNLGISMNIVQENHSFSRKAGTIRGLHYQLEPMAQSKLVRVTAGAIYDVVVDIRPQSPSFGKWVSVIISEDNHRQLLVPKGYAHGFCTLTTNTHVLYKVDQFYSKAHERGIIWSDPSLAIDWPVTEPVLSDKDKLHPMLEAIANNEEGNVNG</sequence>
<dbReference type="GO" id="GO:0019305">
    <property type="term" value="P:dTDP-rhamnose biosynthetic process"/>
    <property type="evidence" value="ECO:0007669"/>
    <property type="project" value="UniProtKB-UniRule"/>
</dbReference>
<keyword evidence="5" id="KW-1185">Reference proteome</keyword>
<dbReference type="NCBIfam" id="TIGR01221">
    <property type="entry name" value="rmlC"/>
    <property type="match status" value="1"/>
</dbReference>